<comment type="caution">
    <text evidence="2">The sequence shown here is derived from an EMBL/GenBank/DDBJ whole genome shotgun (WGS) entry which is preliminary data.</text>
</comment>
<proteinExistence type="predicted"/>
<accession>A0A8E3B616</accession>
<feature type="transmembrane region" description="Helical" evidence="1">
    <location>
        <begin position="93"/>
        <end position="112"/>
    </location>
</feature>
<keyword evidence="1" id="KW-1133">Transmembrane helix</keyword>
<dbReference type="EMBL" id="QGGH01000002">
    <property type="protein sequence ID" value="PWJ92719.1"/>
    <property type="molecule type" value="Genomic_DNA"/>
</dbReference>
<reference evidence="2 3" key="1">
    <citation type="submission" date="2018-05" db="EMBL/GenBank/DDBJ databases">
        <title>Genomic Encyclopedia of Type Strains, Phase IV (KMG-IV): sequencing the most valuable type-strain genomes for metagenomic binning, comparative biology and taxonomic classification.</title>
        <authorList>
            <person name="Goeker M."/>
        </authorList>
    </citation>
    <scope>NUCLEOTIDE SEQUENCE [LARGE SCALE GENOMIC DNA]</scope>
    <source>
        <strain evidence="2 3">DSM 2626</strain>
    </source>
</reference>
<keyword evidence="1" id="KW-0472">Membrane</keyword>
<evidence type="ECO:0000313" key="2">
    <source>
        <dbReference type="EMBL" id="PWJ92719.1"/>
    </source>
</evidence>
<feature type="transmembrane region" description="Helical" evidence="1">
    <location>
        <begin position="56"/>
        <end position="81"/>
    </location>
</feature>
<dbReference type="InterPro" id="IPR010865">
    <property type="entry name" value="DUF1499"/>
</dbReference>
<gene>
    <name evidence="2" type="ORF">C8D77_102494</name>
</gene>
<name>A0A8E3B616_RHILI</name>
<organism evidence="2 3">
    <name type="scientific">Rhizobium loti</name>
    <name type="common">Mesorhizobium loti</name>
    <dbReference type="NCBI Taxonomy" id="381"/>
    <lineage>
        <taxon>Bacteria</taxon>
        <taxon>Pseudomonadati</taxon>
        <taxon>Pseudomonadota</taxon>
        <taxon>Alphaproteobacteria</taxon>
        <taxon>Hyphomicrobiales</taxon>
        <taxon>Phyllobacteriaceae</taxon>
        <taxon>Mesorhizobium</taxon>
    </lineage>
</organism>
<dbReference type="AlphaFoldDB" id="A0A8E3B616"/>
<dbReference type="Proteomes" id="UP000245631">
    <property type="component" value="Unassembled WGS sequence"/>
</dbReference>
<evidence type="ECO:0000256" key="1">
    <source>
        <dbReference type="SAM" id="Phobius"/>
    </source>
</evidence>
<evidence type="ECO:0000313" key="3">
    <source>
        <dbReference type="Proteomes" id="UP000245631"/>
    </source>
</evidence>
<sequence>MSVRVGAAQKTMVSIPERQTSKAAGWSRRTAAFSLVLLLTVFVGHRFDLVETPVFLWVLGIVALLAALALLFAGFAFSRLWNFGDRGGRDLTVGALLALLVLAPYSVAAYWATIYPPLRDISTDFDEPPALDVSDRTKDMNVLAPSTPGEQRLQTDSYPLVSARSYDLPFETVVNAVETVLDRRNWDLSEPYPDLAGQSDVTITAVAKGFVLGLPADVAIRVTDDGDTVIVDMRSASRYGRYDLGDNAARITDFLAELDQEVAGQVGAAPAE</sequence>
<protein>
    <submittedName>
        <fullName evidence="2">Uncharacterized protein DUF1499</fullName>
    </submittedName>
</protein>
<dbReference type="Pfam" id="PF07386">
    <property type="entry name" value="DUF1499"/>
    <property type="match status" value="1"/>
</dbReference>
<keyword evidence="1" id="KW-0812">Transmembrane</keyword>